<keyword evidence="3" id="KW-1185">Reference proteome</keyword>
<proteinExistence type="predicted"/>
<accession>A0A834HTT1</accession>
<dbReference type="Proteomes" id="UP000626092">
    <property type="component" value="Unassembled WGS sequence"/>
</dbReference>
<gene>
    <name evidence="2" type="ORF">RHSIM_Rhsim01G0166000</name>
</gene>
<reference evidence="2" key="1">
    <citation type="submission" date="2019-11" db="EMBL/GenBank/DDBJ databases">
        <authorList>
            <person name="Liu Y."/>
            <person name="Hou J."/>
            <person name="Li T.-Q."/>
            <person name="Guan C.-H."/>
            <person name="Wu X."/>
            <person name="Wu H.-Z."/>
            <person name="Ling F."/>
            <person name="Zhang R."/>
            <person name="Shi X.-G."/>
            <person name="Ren J.-P."/>
            <person name="Chen E.-F."/>
            <person name="Sun J.-M."/>
        </authorList>
    </citation>
    <scope>NUCLEOTIDE SEQUENCE</scope>
    <source>
        <strain evidence="2">Adult_tree_wgs_1</strain>
        <tissue evidence="2">Leaves</tissue>
    </source>
</reference>
<comment type="caution">
    <text evidence="2">The sequence shown here is derived from an EMBL/GenBank/DDBJ whole genome shotgun (WGS) entry which is preliminary data.</text>
</comment>
<evidence type="ECO:0000313" key="2">
    <source>
        <dbReference type="EMBL" id="KAF7153926.1"/>
    </source>
</evidence>
<name>A0A834HTT1_RHOSS</name>
<evidence type="ECO:0000313" key="3">
    <source>
        <dbReference type="Proteomes" id="UP000626092"/>
    </source>
</evidence>
<feature type="region of interest" description="Disordered" evidence="1">
    <location>
        <begin position="48"/>
        <end position="97"/>
    </location>
</feature>
<dbReference type="EMBL" id="WJXA01000001">
    <property type="protein sequence ID" value="KAF7153926.1"/>
    <property type="molecule type" value="Genomic_DNA"/>
</dbReference>
<evidence type="ECO:0000256" key="1">
    <source>
        <dbReference type="SAM" id="MobiDB-lite"/>
    </source>
</evidence>
<sequence length="97" mass="10067">MMDAGNISGGRGKVREDSDPYSDSYSDDELPQNLVVQQGMDSVGDQEAASNIVGGGTGPLGSTYTPTDYAPANSGGSGSKRSRCTSWDIVEAKDQTT</sequence>
<dbReference type="AlphaFoldDB" id="A0A834HTT1"/>
<organism evidence="2 3">
    <name type="scientific">Rhododendron simsii</name>
    <name type="common">Sims's rhododendron</name>
    <dbReference type="NCBI Taxonomy" id="118357"/>
    <lineage>
        <taxon>Eukaryota</taxon>
        <taxon>Viridiplantae</taxon>
        <taxon>Streptophyta</taxon>
        <taxon>Embryophyta</taxon>
        <taxon>Tracheophyta</taxon>
        <taxon>Spermatophyta</taxon>
        <taxon>Magnoliopsida</taxon>
        <taxon>eudicotyledons</taxon>
        <taxon>Gunneridae</taxon>
        <taxon>Pentapetalae</taxon>
        <taxon>asterids</taxon>
        <taxon>Ericales</taxon>
        <taxon>Ericaceae</taxon>
        <taxon>Ericoideae</taxon>
        <taxon>Rhodoreae</taxon>
        <taxon>Rhododendron</taxon>
    </lineage>
</organism>
<feature type="region of interest" description="Disordered" evidence="1">
    <location>
        <begin position="1"/>
        <end position="31"/>
    </location>
</feature>
<protein>
    <submittedName>
        <fullName evidence="2">Uncharacterized protein</fullName>
    </submittedName>
</protein>